<keyword evidence="4" id="KW-1185">Reference proteome</keyword>
<dbReference type="EMBL" id="JBHSSW010000005">
    <property type="protein sequence ID" value="MFC6197553.1"/>
    <property type="molecule type" value="Genomic_DNA"/>
</dbReference>
<dbReference type="RefSeq" id="WP_377376631.1">
    <property type="nucleotide sequence ID" value="NZ_JBHSSW010000005.1"/>
</dbReference>
<comment type="caution">
    <text evidence="3">The sequence shown here is derived from an EMBL/GenBank/DDBJ whole genome shotgun (WGS) entry which is preliminary data.</text>
</comment>
<evidence type="ECO:0000259" key="2">
    <source>
        <dbReference type="Pfam" id="PF03572"/>
    </source>
</evidence>
<dbReference type="Proteomes" id="UP001596303">
    <property type="component" value="Unassembled WGS sequence"/>
</dbReference>
<feature type="signal peptide" evidence="1">
    <location>
        <begin position="1"/>
        <end position="22"/>
    </location>
</feature>
<dbReference type="Pfam" id="PF03572">
    <property type="entry name" value="Peptidase_S41"/>
    <property type="match status" value="1"/>
</dbReference>
<dbReference type="PANTHER" id="PTHR32060:SF22">
    <property type="entry name" value="CARBOXYL-TERMINAL-PROCESSING PEPTIDASE 3, CHLOROPLASTIC"/>
    <property type="match status" value="1"/>
</dbReference>
<organism evidence="3 4">
    <name type="scientific">Ponticaulis profundi</name>
    <dbReference type="NCBI Taxonomy" id="2665222"/>
    <lineage>
        <taxon>Bacteria</taxon>
        <taxon>Pseudomonadati</taxon>
        <taxon>Pseudomonadota</taxon>
        <taxon>Alphaproteobacteria</taxon>
        <taxon>Hyphomonadales</taxon>
        <taxon>Hyphomonadaceae</taxon>
        <taxon>Ponticaulis</taxon>
    </lineage>
</organism>
<dbReference type="Gene3D" id="3.90.226.10">
    <property type="entry name" value="2-enoyl-CoA Hydratase, Chain A, domain 1"/>
    <property type="match status" value="1"/>
</dbReference>
<dbReference type="PANTHER" id="PTHR32060">
    <property type="entry name" value="TAIL-SPECIFIC PROTEASE"/>
    <property type="match status" value="1"/>
</dbReference>
<evidence type="ECO:0000313" key="4">
    <source>
        <dbReference type="Proteomes" id="UP001596303"/>
    </source>
</evidence>
<evidence type="ECO:0000313" key="3">
    <source>
        <dbReference type="EMBL" id="MFC6197553.1"/>
    </source>
</evidence>
<gene>
    <name evidence="3" type="ORF">ACFQDM_05660</name>
</gene>
<accession>A0ABW1S8M4</accession>
<name>A0ABW1S8M4_9PROT</name>
<evidence type="ECO:0000256" key="1">
    <source>
        <dbReference type="SAM" id="SignalP"/>
    </source>
</evidence>
<keyword evidence="1" id="KW-0732">Signal</keyword>
<dbReference type="InterPro" id="IPR029045">
    <property type="entry name" value="ClpP/crotonase-like_dom_sf"/>
</dbReference>
<protein>
    <submittedName>
        <fullName evidence="3">S41 family peptidase</fullName>
    </submittedName>
</protein>
<feature type="chain" id="PRO_5046281554" evidence="1">
    <location>
        <begin position="23"/>
        <end position="488"/>
    </location>
</feature>
<sequence>MKNLLLSLAGLLSLSAAMPALAEPASAWDSLVAPETARDELDALYKGLQSAHFDLYAHQPEEAYDARYQAIREGFEEPISLYELALQLQKFTAFGHVAHARIDFPQAVYDSYRDAGGKTFPIYLRIVDGRAYVGEDYSGASDIQPGDEIRAIDGIDMAQWLARTAQHLSADTPYIAHSLLEFSFPKYLWVELGERDAFQLTLHREGEGRFQVEVPGVTRSDIEIASQTMPERFALNPNARDAKMLTDSVAYLRPGPFYNVEDPENLWDASGFRTFIDDAFEQFLANEADTLIIDLRDNPGGDNSFSDLMIAWIADEPFRFAADFLIRSSDEAAASNQARLDANPDSVAGVSGRFAEFYAETPRGEVFSFDIDYTSPREGVRFSGDVYVLINRHSYSNAVNTAAIFQDYGWGVIAGEKTADMATTYGAMESFTLPETGLDVGFPKAHIIRPSGERKSDGVTPDLPIRTPIIASEKDDVLETLLGLIAER</sequence>
<feature type="domain" description="Tail specific protease" evidence="2">
    <location>
        <begin position="276"/>
        <end position="464"/>
    </location>
</feature>
<reference evidence="4" key="1">
    <citation type="journal article" date="2019" name="Int. J. Syst. Evol. Microbiol.">
        <title>The Global Catalogue of Microorganisms (GCM) 10K type strain sequencing project: providing services to taxonomists for standard genome sequencing and annotation.</title>
        <authorList>
            <consortium name="The Broad Institute Genomics Platform"/>
            <consortium name="The Broad Institute Genome Sequencing Center for Infectious Disease"/>
            <person name="Wu L."/>
            <person name="Ma J."/>
        </authorList>
    </citation>
    <scope>NUCLEOTIDE SEQUENCE [LARGE SCALE GENOMIC DNA]</scope>
    <source>
        <strain evidence="4">CGMCC-1.15741</strain>
    </source>
</reference>
<dbReference type="SUPFAM" id="SSF52096">
    <property type="entry name" value="ClpP/crotonase"/>
    <property type="match status" value="1"/>
</dbReference>
<proteinExistence type="predicted"/>
<dbReference type="InterPro" id="IPR005151">
    <property type="entry name" value="Tail-specific_protease"/>
</dbReference>